<evidence type="ECO:0000313" key="7">
    <source>
        <dbReference type="Proteomes" id="UP001229386"/>
    </source>
</evidence>
<dbReference type="InterPro" id="IPR006533">
    <property type="entry name" value="T6SS_Vgr_RhsGE"/>
</dbReference>
<dbReference type="NCBIfam" id="TIGR01646">
    <property type="entry name" value="vgr_GE"/>
    <property type="match status" value="1"/>
</dbReference>
<dbReference type="InterPro" id="IPR028244">
    <property type="entry name" value="T6SS_Rhs_Vgr_dom"/>
</dbReference>
<evidence type="ECO:0000256" key="2">
    <source>
        <dbReference type="SAM" id="MobiDB-lite"/>
    </source>
</evidence>
<dbReference type="Pfam" id="PF10106">
    <property type="entry name" value="DUF2345"/>
    <property type="match status" value="1"/>
</dbReference>
<accession>A0AAX3YWK6</accession>
<evidence type="ECO:0000313" key="6">
    <source>
        <dbReference type="EMBL" id="WMB09324.1"/>
    </source>
</evidence>
<dbReference type="InterPro" id="IPR037026">
    <property type="entry name" value="Vgr_OB-fold_dom_sf"/>
</dbReference>
<evidence type="ECO:0000259" key="5">
    <source>
        <dbReference type="Pfam" id="PF13296"/>
    </source>
</evidence>
<dbReference type="Proteomes" id="UP001229386">
    <property type="component" value="Chromosome"/>
</dbReference>
<protein>
    <submittedName>
        <fullName evidence="6">Type VI secretion system tip protein VgrG</fullName>
    </submittedName>
</protein>
<dbReference type="Gene3D" id="3.55.50.10">
    <property type="entry name" value="Baseplate protein-like domains"/>
    <property type="match status" value="1"/>
</dbReference>
<dbReference type="SUPFAM" id="SSF69279">
    <property type="entry name" value="Phage tail proteins"/>
    <property type="match status" value="2"/>
</dbReference>
<dbReference type="InterPro" id="IPR018769">
    <property type="entry name" value="VgrG2_DUF2345"/>
</dbReference>
<feature type="region of interest" description="Disordered" evidence="2">
    <location>
        <begin position="767"/>
        <end position="800"/>
    </location>
</feature>
<dbReference type="AlphaFoldDB" id="A0AAX3YWK6"/>
<organism evidence="6 7">
    <name type="scientific">Enterobacter hormaechei</name>
    <dbReference type="NCBI Taxonomy" id="158836"/>
    <lineage>
        <taxon>Bacteria</taxon>
        <taxon>Pseudomonadati</taxon>
        <taxon>Pseudomonadota</taxon>
        <taxon>Gammaproteobacteria</taxon>
        <taxon>Enterobacterales</taxon>
        <taxon>Enterobacteriaceae</taxon>
        <taxon>Enterobacter</taxon>
        <taxon>Enterobacter cloacae complex</taxon>
    </lineage>
</organism>
<dbReference type="Gene3D" id="4.10.180.10">
    <property type="match status" value="1"/>
</dbReference>
<dbReference type="InterPro" id="IPR006531">
    <property type="entry name" value="Gp5/Vgr_OB"/>
</dbReference>
<sequence length="926" mass="102173">MSNNPPLRFSHSHHLLSVKDCDAGLDVLAFEGDEALSTPFSYRIEFTSTDHAISKEMMLMKAASLTLQAPVDQGYGIKIQQPVRVIQGVVTGFERLGTSKDETRYGVTLEPRLALLSRSHQNAIYQDMSVPQIVEKILRERHGMRGQDFLFSLSKAYPRREQVMQYSEDDLHFITRLLGEVGIWFRFTTDTRLNIDVVEFYDSQQGYEKGLTLPSVPPSGQHSQGVDSVWEMESRHNVVQKEVSTRDYNYRQATEDMNTRVDATGGDTTTYGEAYHWADNYLTPGSAYDRNPAAETGAFYSRIRHERYLNGQTKTRAFTSCPVLSPGMLLKVTGGHEVAEVFAQGVVVTAMHSHARRDADFCVRFEGIPDSPDFSFRPEPGSRPVMAGTLPARVTSTTENDTYGHIDKDGRYRVNMLFDRDNWETGFESLWVRQSRPYAGDTYGLHLPLLAGTEVAIGFEDGNPDRPYIAGVLHDSAHGDHVTIRNYKRNVLRTPANNKIRLDDERGKEHIKVSTEYGGKSQLNLGHLVDSDRQKRGEGFELRTDSRGAIRAQKGIFISADGQAKAQGQVLEMAPAVSNLGDAREQMTAISDDAQEATANPADLQAQIALLEQHLTDLKKSVLLMSAPDGMALTSGQHLQVSAGQNLIATAGKNADVSVVKNLFIGVGSALSAFVRRLGIKLIANQGPVQVQAQNDLMALLARKELSIVSTEDEIKILAKKKITLNGGGSYITLDANAIEAATLGDYRTRAGFYDRQQKASAKPSFLTFPLLDGTDPGKSGTDEQGSEKEDPDNKQPVSEPCEQSLRFAFPGADSVSQSMDWMINQPYNITDSNGKILSTGTVDSTGRIPKIILPESETLNLTIGRETWVTEELSISSTEYDDMEDIENEEPGDDLYLSEVGCAGDRTSALTESMIAKLLNLTKVS</sequence>
<evidence type="ECO:0000259" key="3">
    <source>
        <dbReference type="Pfam" id="PF04717"/>
    </source>
</evidence>
<dbReference type="Pfam" id="PF05954">
    <property type="entry name" value="Phage_GPD"/>
    <property type="match status" value="1"/>
</dbReference>
<dbReference type="Gene3D" id="2.40.50.230">
    <property type="entry name" value="Gp5 N-terminal domain"/>
    <property type="match status" value="1"/>
</dbReference>
<dbReference type="InterPro" id="IPR017847">
    <property type="entry name" value="T6SS_RhsGE_Vgr_subset"/>
</dbReference>
<dbReference type="Pfam" id="PF04717">
    <property type="entry name" value="Phage_base_V"/>
    <property type="match status" value="1"/>
</dbReference>
<dbReference type="RefSeq" id="WP_306675471.1">
    <property type="nucleotide sequence ID" value="NZ_CP126746.1"/>
</dbReference>
<dbReference type="NCBIfam" id="TIGR03361">
    <property type="entry name" value="VI_Rhs_Vgr"/>
    <property type="match status" value="1"/>
</dbReference>
<name>A0AAX3YWK6_9ENTR</name>
<comment type="similarity">
    <text evidence="1">Belongs to the VgrG protein family.</text>
</comment>
<dbReference type="Pfam" id="PF13296">
    <property type="entry name" value="T6SS_Vgr"/>
    <property type="match status" value="1"/>
</dbReference>
<dbReference type="SUPFAM" id="SSF69255">
    <property type="entry name" value="gp5 N-terminal domain-like"/>
    <property type="match status" value="1"/>
</dbReference>
<feature type="domain" description="Putative type VI secretion system Rhs element associated Vgr" evidence="5">
    <location>
        <begin position="493"/>
        <end position="594"/>
    </location>
</feature>
<proteinExistence type="inferred from homology"/>
<evidence type="ECO:0000259" key="4">
    <source>
        <dbReference type="Pfam" id="PF10106"/>
    </source>
</evidence>
<dbReference type="EMBL" id="CP126746">
    <property type="protein sequence ID" value="WMB09324.1"/>
    <property type="molecule type" value="Genomic_DNA"/>
</dbReference>
<reference evidence="6" key="1">
    <citation type="journal article" date="2023" name="J. Antimicrob. Chemother.">
        <title>Emergence of OXA-48-producing Enterobacter hormaechei in a Swiss companion animal clinic and their genetic relationship to clinical human isolates.</title>
        <authorList>
            <person name="Dona V."/>
            <person name="Nordmann P."/>
            <person name="Kittl S."/>
            <person name="Schuller S."/>
            <person name="Bouvier M."/>
            <person name="Poirel L."/>
            <person name="Endimiani A."/>
            <person name="Perreten V."/>
        </authorList>
    </citation>
    <scope>NUCLEOTIDE SEQUENCE</scope>
    <source>
        <strain evidence="6">Ehh_25</strain>
    </source>
</reference>
<gene>
    <name evidence="6" type="primary">vgrG</name>
    <name evidence="6" type="ORF">QPR60_11910</name>
</gene>
<evidence type="ECO:0000256" key="1">
    <source>
        <dbReference type="ARBA" id="ARBA00005558"/>
    </source>
</evidence>
<feature type="domain" description="Gp5/Type VI secretion system Vgr protein OB-fold" evidence="3">
    <location>
        <begin position="407"/>
        <end position="474"/>
    </location>
</feature>
<dbReference type="Gene3D" id="2.30.110.50">
    <property type="match status" value="2"/>
</dbReference>
<feature type="domain" description="DUF2345" evidence="4">
    <location>
        <begin position="613"/>
        <end position="752"/>
    </location>
</feature>